<dbReference type="GO" id="GO:0004497">
    <property type="term" value="F:monooxygenase activity"/>
    <property type="evidence" value="ECO:0007669"/>
    <property type="project" value="UniProtKB-KW"/>
</dbReference>
<keyword evidence="5" id="KW-0560">Oxidoreductase</keyword>
<evidence type="ECO:0000259" key="8">
    <source>
        <dbReference type="Pfam" id="PF01494"/>
    </source>
</evidence>
<dbReference type="VEuPathDB" id="FungiDB:BO78DRAFT_459809"/>
<evidence type="ECO:0000313" key="9">
    <source>
        <dbReference type="EMBL" id="PYI08494.1"/>
    </source>
</evidence>
<dbReference type="GO" id="GO:0071949">
    <property type="term" value="F:FAD binding"/>
    <property type="evidence" value="ECO:0007669"/>
    <property type="project" value="InterPro"/>
</dbReference>
<evidence type="ECO:0000256" key="4">
    <source>
        <dbReference type="ARBA" id="ARBA00022827"/>
    </source>
</evidence>
<comment type="cofactor">
    <cofactor evidence="1">
        <name>FAD</name>
        <dbReference type="ChEBI" id="CHEBI:57692"/>
    </cofactor>
</comment>
<dbReference type="STRING" id="1448318.A0A319EVQ0"/>
<evidence type="ECO:0000256" key="7">
    <source>
        <dbReference type="SAM" id="Phobius"/>
    </source>
</evidence>
<keyword evidence="4" id="KW-0274">FAD</keyword>
<dbReference type="PRINTS" id="PR00420">
    <property type="entry name" value="RNGMNOXGNASE"/>
</dbReference>
<keyword evidence="7" id="KW-1133">Transmembrane helix</keyword>
<comment type="similarity">
    <text evidence="2">Belongs to the paxM FAD-dependent monooxygenase family.</text>
</comment>
<reference evidence="9 10" key="1">
    <citation type="submission" date="2018-02" db="EMBL/GenBank/DDBJ databases">
        <title>The genomes of Aspergillus section Nigri reveals drivers in fungal speciation.</title>
        <authorList>
            <consortium name="DOE Joint Genome Institute"/>
            <person name="Vesth T.C."/>
            <person name="Nybo J."/>
            <person name="Theobald S."/>
            <person name="Brandl J."/>
            <person name="Frisvad J.C."/>
            <person name="Nielsen K.F."/>
            <person name="Lyhne E.K."/>
            <person name="Kogle M.E."/>
            <person name="Kuo A."/>
            <person name="Riley R."/>
            <person name="Clum A."/>
            <person name="Nolan M."/>
            <person name="Lipzen A."/>
            <person name="Salamov A."/>
            <person name="Henrissat B."/>
            <person name="Wiebenga A."/>
            <person name="De vries R.P."/>
            <person name="Grigoriev I.V."/>
            <person name="Mortensen U.H."/>
            <person name="Andersen M.R."/>
            <person name="Baker S.E."/>
        </authorList>
    </citation>
    <scope>NUCLEOTIDE SEQUENCE [LARGE SCALE GENOMIC DNA]</scope>
    <source>
        <strain evidence="9 10">CBS 121057</strain>
    </source>
</reference>
<dbReference type="PANTHER" id="PTHR13789:SF315">
    <property type="entry name" value="FAD-DEPENDENT MONOOXYGENASE MDPD"/>
    <property type="match status" value="1"/>
</dbReference>
<dbReference type="OrthoDB" id="16820at2759"/>
<keyword evidence="7" id="KW-0472">Membrane</keyword>
<organism evidence="9 10">
    <name type="scientific">Aspergillus sclerotiicarbonarius (strain CBS 121057 / IBT 28362)</name>
    <dbReference type="NCBI Taxonomy" id="1448318"/>
    <lineage>
        <taxon>Eukaryota</taxon>
        <taxon>Fungi</taxon>
        <taxon>Dikarya</taxon>
        <taxon>Ascomycota</taxon>
        <taxon>Pezizomycotina</taxon>
        <taxon>Eurotiomycetes</taxon>
        <taxon>Eurotiomycetidae</taxon>
        <taxon>Eurotiales</taxon>
        <taxon>Aspergillaceae</taxon>
        <taxon>Aspergillus</taxon>
        <taxon>Aspergillus subgen. Circumdati</taxon>
    </lineage>
</organism>
<keyword evidence="3" id="KW-0285">Flavoprotein</keyword>
<keyword evidence="6" id="KW-0503">Monooxygenase</keyword>
<proteinExistence type="inferred from homology"/>
<feature type="domain" description="FAD-binding" evidence="8">
    <location>
        <begin position="17"/>
        <end position="377"/>
    </location>
</feature>
<dbReference type="InterPro" id="IPR050493">
    <property type="entry name" value="FAD-dep_Monooxygenase_BioMet"/>
</dbReference>
<dbReference type="Pfam" id="PF01494">
    <property type="entry name" value="FAD_binding_3"/>
    <property type="match status" value="1"/>
</dbReference>
<evidence type="ECO:0000256" key="6">
    <source>
        <dbReference type="ARBA" id="ARBA00023033"/>
    </source>
</evidence>
<evidence type="ECO:0000313" key="10">
    <source>
        <dbReference type="Proteomes" id="UP000248423"/>
    </source>
</evidence>
<dbReference type="Gene3D" id="3.50.50.60">
    <property type="entry name" value="FAD/NAD(P)-binding domain"/>
    <property type="match status" value="1"/>
</dbReference>
<keyword evidence="7" id="KW-0812">Transmembrane</keyword>
<feature type="transmembrane region" description="Helical" evidence="7">
    <location>
        <begin position="12"/>
        <end position="32"/>
    </location>
</feature>
<accession>A0A319EVQ0</accession>
<evidence type="ECO:0000256" key="2">
    <source>
        <dbReference type="ARBA" id="ARBA00007992"/>
    </source>
</evidence>
<name>A0A319EVQ0_ASPSB</name>
<evidence type="ECO:0000256" key="1">
    <source>
        <dbReference type="ARBA" id="ARBA00001974"/>
    </source>
</evidence>
<dbReference type="EMBL" id="KZ826334">
    <property type="protein sequence ID" value="PYI08494.1"/>
    <property type="molecule type" value="Genomic_DNA"/>
</dbReference>
<evidence type="ECO:0000256" key="5">
    <source>
        <dbReference type="ARBA" id="ARBA00023002"/>
    </source>
</evidence>
<dbReference type="SUPFAM" id="SSF51905">
    <property type="entry name" value="FAD/NAD(P)-binding domain"/>
    <property type="match status" value="1"/>
</dbReference>
<sequence>MTVTPDCPTRYPATGISVLIVGAGVAGLMAALECWRNGHDVRIIERSSKQVTTGDSFTIGPSAIRTLKYWPKMVEENEKIEYNPTISFHDLTGACATAPKHINYRQGRDSKNEPEQVHRHWRPQFHNMLLKQLSAIGIKVEYGHGAVDYFEDGPAGRGGIVLKNGDRMDADVVVVADGVGSHSTSVTMGRDIQARPSGEALYRTAFPVEIAMADPVVRERFPVVQGKEGPIELWAGEKIRFVIGRTADTMSWTLSHKASTIIHPWAPDYTSATESWSHNTDPDEVLKITETIPDWPEVANRLIRLTPKNRLLHFRVMWRNPQPRWVSPAGRIVQIGDAAHTYLPSSGNGATQAIEDAVSLATCLRMAGKTDAIPWALRIHNRLRFVRVSCLQKLGLLDRNSYSRAPSKGDYTLKRIQYLMAEWIWGHNPEEYAEENYYKVLDHLQRGTPFRDMNIPRGHVYRDWTISEISSQQERGEEIELDGEWD</sequence>
<gene>
    <name evidence="9" type="ORF">BO78DRAFT_459809</name>
</gene>
<protein>
    <submittedName>
        <fullName evidence="9">FAD/NAD(P)-binding domain-containing protein</fullName>
    </submittedName>
</protein>
<dbReference type="Proteomes" id="UP000248423">
    <property type="component" value="Unassembled WGS sequence"/>
</dbReference>
<dbReference type="PANTHER" id="PTHR13789">
    <property type="entry name" value="MONOOXYGENASE"/>
    <property type="match status" value="1"/>
</dbReference>
<dbReference type="InterPro" id="IPR036188">
    <property type="entry name" value="FAD/NAD-bd_sf"/>
</dbReference>
<evidence type="ECO:0000256" key="3">
    <source>
        <dbReference type="ARBA" id="ARBA00022630"/>
    </source>
</evidence>
<keyword evidence="10" id="KW-1185">Reference proteome</keyword>
<dbReference type="AlphaFoldDB" id="A0A319EVQ0"/>
<dbReference type="InterPro" id="IPR002938">
    <property type="entry name" value="FAD-bd"/>
</dbReference>